<evidence type="ECO:0000256" key="3">
    <source>
        <dbReference type="ARBA" id="ARBA00023125"/>
    </source>
</evidence>
<evidence type="ECO:0000313" key="8">
    <source>
        <dbReference type="Proteomes" id="UP000585474"/>
    </source>
</evidence>
<dbReference type="PROSITE" id="PS50066">
    <property type="entry name" value="MADS_BOX_2"/>
    <property type="match status" value="1"/>
</dbReference>
<dbReference type="SMART" id="SM00432">
    <property type="entry name" value="MADS"/>
    <property type="match status" value="1"/>
</dbReference>
<keyword evidence="5" id="KW-0539">Nucleus</keyword>
<keyword evidence="3" id="KW-0238">DNA-binding</keyword>
<evidence type="ECO:0000256" key="1">
    <source>
        <dbReference type="ARBA" id="ARBA00004123"/>
    </source>
</evidence>
<evidence type="ECO:0000313" key="7">
    <source>
        <dbReference type="EMBL" id="GFZ16334.1"/>
    </source>
</evidence>
<evidence type="ECO:0000256" key="2">
    <source>
        <dbReference type="ARBA" id="ARBA00023015"/>
    </source>
</evidence>
<organism evidence="7 8">
    <name type="scientific">Actinidia rufa</name>
    <dbReference type="NCBI Taxonomy" id="165716"/>
    <lineage>
        <taxon>Eukaryota</taxon>
        <taxon>Viridiplantae</taxon>
        <taxon>Streptophyta</taxon>
        <taxon>Embryophyta</taxon>
        <taxon>Tracheophyta</taxon>
        <taxon>Spermatophyta</taxon>
        <taxon>Magnoliopsida</taxon>
        <taxon>eudicotyledons</taxon>
        <taxon>Gunneridae</taxon>
        <taxon>Pentapetalae</taxon>
        <taxon>asterids</taxon>
        <taxon>Ericales</taxon>
        <taxon>Actinidiaceae</taxon>
        <taxon>Actinidia</taxon>
    </lineage>
</organism>
<dbReference type="GO" id="GO:0046983">
    <property type="term" value="F:protein dimerization activity"/>
    <property type="evidence" value="ECO:0007669"/>
    <property type="project" value="InterPro"/>
</dbReference>
<dbReference type="EMBL" id="BJWL01000025">
    <property type="protein sequence ID" value="GFZ16334.1"/>
    <property type="molecule type" value="Genomic_DNA"/>
</dbReference>
<dbReference type="FunFam" id="3.40.1810.10:FF:000006">
    <property type="entry name" value="Agamous-like MADS-box protein AGL62"/>
    <property type="match status" value="1"/>
</dbReference>
<dbReference type="GO" id="GO:0005634">
    <property type="term" value="C:nucleus"/>
    <property type="evidence" value="ECO:0007669"/>
    <property type="project" value="UniProtKB-SubCell"/>
</dbReference>
<sequence>MKTEEKKKTRGRQRIEMKKIEKRSQLQVTFSKRRAGLFKKAGELSVLCGVDVAVIAVSPAGKVFSFGSPSADAVVDRFLGRDSSEDVGGWAERLREREREREKAAVDGGGGEGGVWWDRPVGELGLGELERYMAALEELTCKVKSRADELAVAAVEKAMKNGLPENFLYYASDTGGSMVDPFCGFEENYLAMENGLPENFLDYGSDTSSSMVDLFCGFEENYLAMENGLPENTLDYGSDTGGAKFDPFCGCGFEENYLAMENDSPENFLDYGSSDTGGAMVDPFCGCGFEENYFGFGGNY</sequence>
<feature type="domain" description="MADS-box" evidence="6">
    <location>
        <begin position="10"/>
        <end position="70"/>
    </location>
</feature>
<evidence type="ECO:0000256" key="5">
    <source>
        <dbReference type="ARBA" id="ARBA00023242"/>
    </source>
</evidence>
<dbReference type="InterPro" id="IPR036879">
    <property type="entry name" value="TF_MADSbox_sf"/>
</dbReference>
<dbReference type="InterPro" id="IPR002100">
    <property type="entry name" value="TF_MADSbox"/>
</dbReference>
<accession>A0A7J0H0N2</accession>
<dbReference type="PANTHER" id="PTHR11945:SF776">
    <property type="entry name" value="AGAMOUS-LIKE 50-RELATED"/>
    <property type="match status" value="1"/>
</dbReference>
<keyword evidence="8" id="KW-1185">Reference proteome</keyword>
<reference evidence="7 8" key="1">
    <citation type="submission" date="2019-07" db="EMBL/GenBank/DDBJ databases">
        <title>De Novo Assembly of kiwifruit Actinidia rufa.</title>
        <authorList>
            <person name="Sugita-Konishi S."/>
            <person name="Sato K."/>
            <person name="Mori E."/>
            <person name="Abe Y."/>
            <person name="Kisaki G."/>
            <person name="Hamano K."/>
            <person name="Suezawa K."/>
            <person name="Otani M."/>
            <person name="Fukuda T."/>
            <person name="Manabe T."/>
            <person name="Gomi K."/>
            <person name="Tabuchi M."/>
            <person name="Akimitsu K."/>
            <person name="Kataoka I."/>
        </authorList>
    </citation>
    <scope>NUCLEOTIDE SEQUENCE [LARGE SCALE GENOMIC DNA]</scope>
    <source>
        <strain evidence="8">cv. Fuchu</strain>
    </source>
</reference>
<dbReference type="CDD" id="cd00265">
    <property type="entry name" value="MADS_MEF2_like"/>
    <property type="match status" value="1"/>
</dbReference>
<dbReference type="PRINTS" id="PR00404">
    <property type="entry name" value="MADSDOMAIN"/>
</dbReference>
<dbReference type="AlphaFoldDB" id="A0A7J0H0N2"/>
<dbReference type="GO" id="GO:0000981">
    <property type="term" value="F:DNA-binding transcription factor activity, RNA polymerase II-specific"/>
    <property type="evidence" value="ECO:0007669"/>
    <property type="project" value="TreeGrafter"/>
</dbReference>
<proteinExistence type="predicted"/>
<dbReference type="OrthoDB" id="10316524at2759"/>
<dbReference type="SUPFAM" id="SSF55455">
    <property type="entry name" value="SRF-like"/>
    <property type="match status" value="1"/>
</dbReference>
<evidence type="ECO:0000256" key="4">
    <source>
        <dbReference type="ARBA" id="ARBA00023163"/>
    </source>
</evidence>
<name>A0A7J0H0N2_9ERIC</name>
<comment type="subcellular location">
    <subcellularLocation>
        <location evidence="1">Nucleus</location>
    </subcellularLocation>
</comment>
<dbReference type="Gene3D" id="3.40.1810.10">
    <property type="entry name" value="Transcription factor, MADS-box"/>
    <property type="match status" value="1"/>
</dbReference>
<keyword evidence="2" id="KW-0805">Transcription regulation</keyword>
<dbReference type="Proteomes" id="UP000585474">
    <property type="component" value="Unassembled WGS sequence"/>
</dbReference>
<dbReference type="GO" id="GO:0000978">
    <property type="term" value="F:RNA polymerase II cis-regulatory region sequence-specific DNA binding"/>
    <property type="evidence" value="ECO:0007669"/>
    <property type="project" value="TreeGrafter"/>
</dbReference>
<comment type="caution">
    <text evidence="7">The sequence shown here is derived from an EMBL/GenBank/DDBJ whole genome shotgun (WGS) entry which is preliminary data.</text>
</comment>
<gene>
    <name evidence="7" type="ORF">Acr_25g0007430</name>
</gene>
<dbReference type="Pfam" id="PF00319">
    <property type="entry name" value="SRF-TF"/>
    <property type="match status" value="1"/>
</dbReference>
<dbReference type="PANTHER" id="PTHR11945">
    <property type="entry name" value="MADS BOX PROTEIN"/>
    <property type="match status" value="1"/>
</dbReference>
<dbReference type="InterPro" id="IPR033896">
    <property type="entry name" value="MEF2-like_N"/>
</dbReference>
<keyword evidence="4" id="KW-0804">Transcription</keyword>
<protein>
    <submittedName>
        <fullName evidence="7">K-box region and MADS-box transcription factor family protein</fullName>
    </submittedName>
</protein>
<dbReference type="GO" id="GO:0045944">
    <property type="term" value="P:positive regulation of transcription by RNA polymerase II"/>
    <property type="evidence" value="ECO:0007669"/>
    <property type="project" value="InterPro"/>
</dbReference>
<evidence type="ECO:0000259" key="6">
    <source>
        <dbReference type="PROSITE" id="PS50066"/>
    </source>
</evidence>